<dbReference type="Proteomes" id="UP001161325">
    <property type="component" value="Unassembled WGS sequence"/>
</dbReference>
<protein>
    <recommendedName>
        <fullName evidence="4">ABC-2 family transporter protein</fullName>
    </recommendedName>
</protein>
<feature type="transmembrane region" description="Helical" evidence="1">
    <location>
        <begin position="202"/>
        <end position="224"/>
    </location>
</feature>
<dbReference type="EMBL" id="BRXS01000001">
    <property type="protein sequence ID" value="GLC24360.1"/>
    <property type="molecule type" value="Genomic_DNA"/>
</dbReference>
<gene>
    <name evidence="2" type="ORF">rosag_08730</name>
</gene>
<evidence type="ECO:0000256" key="1">
    <source>
        <dbReference type="SAM" id="Phobius"/>
    </source>
</evidence>
<reference evidence="2" key="1">
    <citation type="submission" date="2022-08" db="EMBL/GenBank/DDBJ databases">
        <title>Draft genome sequencing of Roseisolibacter agri AW1220.</title>
        <authorList>
            <person name="Tobiishi Y."/>
            <person name="Tonouchi A."/>
        </authorList>
    </citation>
    <scope>NUCLEOTIDE SEQUENCE</scope>
    <source>
        <strain evidence="2">AW1220</strain>
    </source>
</reference>
<keyword evidence="1" id="KW-0472">Membrane</keyword>
<sequence>MISFDGAAPAPDRERHARLLDELTAAAALVPQTAGGPALDDDDFLATDETLDIPPAESPLRRYLKYQVRDFVQQRAVWLLALGLMGIYFFWDNYDAAQMGERMRRGADGIVRPVPEAETFTGLMLALMSAFAGLSSVFTVHGIVSAERERGLQRFLFAKPVARVPYYLQKLGIAFVGTLALALVVALLAGAVFGRAVPVEQVLMIATALFASVGGLTFLLSTLVRFDGGLALIGTLGVIPLRELSERVDGWGAVGALRYLLPPIERLGPLVDPMVNGDPLRAMLWAVGYGAVCVAAGIAVLRRRSILT</sequence>
<comment type="caution">
    <text evidence="2">The sequence shown here is derived from an EMBL/GenBank/DDBJ whole genome shotgun (WGS) entry which is preliminary data.</text>
</comment>
<keyword evidence="3" id="KW-1185">Reference proteome</keyword>
<organism evidence="2 3">
    <name type="scientific">Roseisolibacter agri</name>
    <dbReference type="NCBI Taxonomy" id="2014610"/>
    <lineage>
        <taxon>Bacteria</taxon>
        <taxon>Pseudomonadati</taxon>
        <taxon>Gemmatimonadota</taxon>
        <taxon>Gemmatimonadia</taxon>
        <taxon>Gemmatimonadales</taxon>
        <taxon>Gemmatimonadaceae</taxon>
        <taxon>Roseisolibacter</taxon>
    </lineage>
</organism>
<keyword evidence="1" id="KW-1133">Transmembrane helix</keyword>
<name>A0AA37QDL4_9BACT</name>
<evidence type="ECO:0000313" key="3">
    <source>
        <dbReference type="Proteomes" id="UP001161325"/>
    </source>
</evidence>
<keyword evidence="1" id="KW-0812">Transmembrane</keyword>
<dbReference type="RefSeq" id="WP_284348811.1">
    <property type="nucleotide sequence ID" value="NZ_BRXS01000001.1"/>
</dbReference>
<accession>A0AA37QDL4</accession>
<evidence type="ECO:0000313" key="2">
    <source>
        <dbReference type="EMBL" id="GLC24360.1"/>
    </source>
</evidence>
<feature type="transmembrane region" description="Helical" evidence="1">
    <location>
        <begin position="76"/>
        <end position="94"/>
    </location>
</feature>
<feature type="transmembrane region" description="Helical" evidence="1">
    <location>
        <begin position="122"/>
        <end position="146"/>
    </location>
</feature>
<evidence type="ECO:0008006" key="4">
    <source>
        <dbReference type="Google" id="ProtNLM"/>
    </source>
</evidence>
<feature type="transmembrane region" description="Helical" evidence="1">
    <location>
        <begin position="282"/>
        <end position="301"/>
    </location>
</feature>
<proteinExistence type="predicted"/>
<feature type="transmembrane region" description="Helical" evidence="1">
    <location>
        <begin position="166"/>
        <end position="190"/>
    </location>
</feature>
<dbReference type="AlphaFoldDB" id="A0AA37QDL4"/>